<name>A0A2Z7BUW2_9LAMI</name>
<reference evidence="2 3" key="1">
    <citation type="journal article" date="2015" name="Proc. Natl. Acad. Sci. U.S.A.">
        <title>The resurrection genome of Boea hygrometrica: A blueprint for survival of dehydration.</title>
        <authorList>
            <person name="Xiao L."/>
            <person name="Yang G."/>
            <person name="Zhang L."/>
            <person name="Yang X."/>
            <person name="Zhao S."/>
            <person name="Ji Z."/>
            <person name="Zhou Q."/>
            <person name="Hu M."/>
            <person name="Wang Y."/>
            <person name="Chen M."/>
            <person name="Xu Y."/>
            <person name="Jin H."/>
            <person name="Xiao X."/>
            <person name="Hu G."/>
            <person name="Bao F."/>
            <person name="Hu Y."/>
            <person name="Wan P."/>
            <person name="Li L."/>
            <person name="Deng X."/>
            <person name="Kuang T."/>
            <person name="Xiang C."/>
            <person name="Zhu J.K."/>
            <person name="Oliver M.J."/>
            <person name="He Y."/>
        </authorList>
    </citation>
    <scope>NUCLEOTIDE SEQUENCE [LARGE SCALE GENOMIC DNA]</scope>
    <source>
        <strain evidence="3">cv. XS01</strain>
    </source>
</reference>
<evidence type="ECO:0000256" key="1">
    <source>
        <dbReference type="SAM" id="MobiDB-lite"/>
    </source>
</evidence>
<keyword evidence="3" id="KW-1185">Reference proteome</keyword>
<dbReference type="AlphaFoldDB" id="A0A2Z7BUW2"/>
<feature type="compositionally biased region" description="Polar residues" evidence="1">
    <location>
        <begin position="64"/>
        <end position="75"/>
    </location>
</feature>
<evidence type="ECO:0000313" key="3">
    <source>
        <dbReference type="Proteomes" id="UP000250235"/>
    </source>
</evidence>
<organism evidence="2 3">
    <name type="scientific">Dorcoceras hygrometricum</name>
    <dbReference type="NCBI Taxonomy" id="472368"/>
    <lineage>
        <taxon>Eukaryota</taxon>
        <taxon>Viridiplantae</taxon>
        <taxon>Streptophyta</taxon>
        <taxon>Embryophyta</taxon>
        <taxon>Tracheophyta</taxon>
        <taxon>Spermatophyta</taxon>
        <taxon>Magnoliopsida</taxon>
        <taxon>eudicotyledons</taxon>
        <taxon>Gunneridae</taxon>
        <taxon>Pentapetalae</taxon>
        <taxon>asterids</taxon>
        <taxon>lamiids</taxon>
        <taxon>Lamiales</taxon>
        <taxon>Gesneriaceae</taxon>
        <taxon>Didymocarpoideae</taxon>
        <taxon>Trichosporeae</taxon>
        <taxon>Loxocarpinae</taxon>
        <taxon>Dorcoceras</taxon>
    </lineage>
</organism>
<evidence type="ECO:0000313" key="2">
    <source>
        <dbReference type="EMBL" id="KZV38373.1"/>
    </source>
</evidence>
<protein>
    <submittedName>
        <fullName evidence="2">Spindle pole body component 110-like</fullName>
    </submittedName>
</protein>
<dbReference type="Proteomes" id="UP000250235">
    <property type="component" value="Unassembled WGS sequence"/>
</dbReference>
<proteinExistence type="predicted"/>
<accession>A0A2Z7BUW2</accession>
<gene>
    <name evidence="2" type="ORF">F511_19894</name>
</gene>
<dbReference type="EMBL" id="KV001967">
    <property type="protein sequence ID" value="KZV38373.1"/>
    <property type="molecule type" value="Genomic_DNA"/>
</dbReference>
<feature type="region of interest" description="Disordered" evidence="1">
    <location>
        <begin position="47"/>
        <end position="109"/>
    </location>
</feature>
<sequence length="109" mass="11760">MQAALSKLVTENVELRSKSEEILSENQRLAGIISSWTTSSVSLQRLHGATKPSGDKIGLGYNSDKGSTTETSSTPMLERTKFRNFVKSSTGQPKEAQSGDDMIVAKPSI</sequence>